<keyword evidence="4" id="KW-1185">Reference proteome</keyword>
<organism evidence="3 4">
    <name type="scientific">Oldenlandia corymbosa var. corymbosa</name>
    <dbReference type="NCBI Taxonomy" id="529605"/>
    <lineage>
        <taxon>Eukaryota</taxon>
        <taxon>Viridiplantae</taxon>
        <taxon>Streptophyta</taxon>
        <taxon>Embryophyta</taxon>
        <taxon>Tracheophyta</taxon>
        <taxon>Spermatophyta</taxon>
        <taxon>Magnoliopsida</taxon>
        <taxon>eudicotyledons</taxon>
        <taxon>Gunneridae</taxon>
        <taxon>Pentapetalae</taxon>
        <taxon>asterids</taxon>
        <taxon>lamiids</taxon>
        <taxon>Gentianales</taxon>
        <taxon>Rubiaceae</taxon>
        <taxon>Rubioideae</taxon>
        <taxon>Spermacoceae</taxon>
        <taxon>Hedyotis-Oldenlandia complex</taxon>
        <taxon>Oldenlandia</taxon>
    </lineage>
</organism>
<evidence type="ECO:0000256" key="1">
    <source>
        <dbReference type="ARBA" id="ARBA00009856"/>
    </source>
</evidence>
<sequence length="268" mass="30678">MGTEEWTVVLARSGRKKRGFQKMIIPPKMLEPAKPWAPENSENDPERELKLMGKMHTYVESLQSSQFYQAFMDQIQRSEMSDLIGKVLVSEEKMSMVVYGIGSIESYEPPRLQLGLAILMKKNLSWIGDVEVFDPVISSVESKVLSAFGFSVLSINEEGQRQASKPTFFFMPHCEAVLYNNLLRANWEVNRLNQIVLLGNSFNGYEQVVSTSMLSVREETHGHIFAVRSFTKEFPVNTVSDDYFRAFHTSSWHFFNVESDADLQLLKL</sequence>
<dbReference type="InterPro" id="IPR040044">
    <property type="entry name" value="SRR1L"/>
</dbReference>
<dbReference type="Proteomes" id="UP001161247">
    <property type="component" value="Chromosome 2"/>
</dbReference>
<feature type="domain" description="SRR1-like" evidence="2">
    <location>
        <begin position="90"/>
        <end position="254"/>
    </location>
</feature>
<dbReference type="GO" id="GO:0005634">
    <property type="term" value="C:nucleus"/>
    <property type="evidence" value="ECO:0007669"/>
    <property type="project" value="TreeGrafter"/>
</dbReference>
<comment type="similarity">
    <text evidence="1">Belongs to the SRR1 family.</text>
</comment>
<evidence type="ECO:0000313" key="3">
    <source>
        <dbReference type="EMBL" id="CAI9096922.1"/>
    </source>
</evidence>
<dbReference type="PANTHER" id="PTHR28626:SF3">
    <property type="entry name" value="SRR1-LIKE PROTEIN"/>
    <property type="match status" value="1"/>
</dbReference>
<dbReference type="InterPro" id="IPR012942">
    <property type="entry name" value="SRR1-like"/>
</dbReference>
<dbReference type="EMBL" id="OX459119">
    <property type="protein sequence ID" value="CAI9096922.1"/>
    <property type="molecule type" value="Genomic_DNA"/>
</dbReference>
<gene>
    <name evidence="3" type="ORF">OLC1_LOCUS7552</name>
</gene>
<evidence type="ECO:0000259" key="2">
    <source>
        <dbReference type="Pfam" id="PF07985"/>
    </source>
</evidence>
<reference evidence="3" key="1">
    <citation type="submission" date="2023-03" db="EMBL/GenBank/DDBJ databases">
        <authorList>
            <person name="Julca I."/>
        </authorList>
    </citation>
    <scope>NUCLEOTIDE SEQUENCE</scope>
</reference>
<proteinExistence type="inferred from homology"/>
<evidence type="ECO:0000313" key="4">
    <source>
        <dbReference type="Proteomes" id="UP001161247"/>
    </source>
</evidence>
<protein>
    <submittedName>
        <fullName evidence="3">OLC1v1033185C1</fullName>
    </submittedName>
</protein>
<accession>A0AAV1CNB3</accession>
<dbReference type="GO" id="GO:0005737">
    <property type="term" value="C:cytoplasm"/>
    <property type="evidence" value="ECO:0007669"/>
    <property type="project" value="TreeGrafter"/>
</dbReference>
<dbReference type="Pfam" id="PF07985">
    <property type="entry name" value="SRR1"/>
    <property type="match status" value="1"/>
</dbReference>
<dbReference type="PANTHER" id="PTHR28626">
    <property type="entry name" value="SRR1-LIKE PROTEIN"/>
    <property type="match status" value="1"/>
</dbReference>
<name>A0AAV1CNB3_OLDCO</name>
<dbReference type="AlphaFoldDB" id="A0AAV1CNB3"/>